<dbReference type="EMBL" id="JAAVMX010000009">
    <property type="protein sequence ID" value="KAF4504409.1"/>
    <property type="molecule type" value="Genomic_DNA"/>
</dbReference>
<feature type="transmembrane region" description="Helical" evidence="1">
    <location>
        <begin position="126"/>
        <end position="147"/>
    </location>
</feature>
<keyword evidence="1" id="KW-1133">Transmembrane helix</keyword>
<feature type="transmembrane region" description="Helical" evidence="1">
    <location>
        <begin position="194"/>
        <end position="217"/>
    </location>
</feature>
<protein>
    <submittedName>
        <fullName evidence="2">Uncharacterized protein</fullName>
    </submittedName>
</protein>
<feature type="transmembrane region" description="Helical" evidence="1">
    <location>
        <begin position="38"/>
        <end position="58"/>
    </location>
</feature>
<reference evidence="2 3" key="1">
    <citation type="journal article" date="2020" name="Genome Biol. Evol.">
        <title>A new high-quality draft genome assembly of the Chinese cordyceps Ophiocordyceps sinensis.</title>
        <authorList>
            <person name="Shu R."/>
            <person name="Zhang J."/>
            <person name="Meng Q."/>
            <person name="Zhang H."/>
            <person name="Zhou G."/>
            <person name="Li M."/>
            <person name="Wu P."/>
            <person name="Zhao Y."/>
            <person name="Chen C."/>
            <person name="Qin Q."/>
        </authorList>
    </citation>
    <scope>NUCLEOTIDE SEQUENCE [LARGE SCALE GENOMIC DNA]</scope>
    <source>
        <strain evidence="2 3">IOZ07</strain>
    </source>
</reference>
<dbReference type="Proteomes" id="UP000557566">
    <property type="component" value="Unassembled WGS sequence"/>
</dbReference>
<comment type="caution">
    <text evidence="2">The sequence shown here is derived from an EMBL/GenBank/DDBJ whole genome shotgun (WGS) entry which is preliminary data.</text>
</comment>
<gene>
    <name evidence="2" type="ORF">G6O67_007860</name>
</gene>
<dbReference type="OrthoDB" id="5427664at2759"/>
<evidence type="ECO:0000313" key="3">
    <source>
        <dbReference type="Proteomes" id="UP000557566"/>
    </source>
</evidence>
<dbReference type="AlphaFoldDB" id="A0A8H4LRQ5"/>
<dbReference type="PANTHER" id="PTHR37577:SF1">
    <property type="entry name" value="INTEGRAL MEMBRANE PROTEIN"/>
    <property type="match status" value="1"/>
</dbReference>
<name>A0A8H4LRQ5_9HYPO</name>
<sequence length="530" mass="58198">MVNVRFDMATMSFCQPVDCSNLTSGKLEPYGDISGPGVIVSFVGSGYLIGITLIGYYLTAYDPQKAPAGQGAGLEHLAPFGPNPIDVKLLGWVRGGAASIMNFLPDRAKAVFRRDQTDLERAFHQAIVNICDVQILTGAGILISGFLSLKCGGHPVSAYHWQIVVSTAWFATVTHLAGLTAIRQHLREHRRKRNVRMAFMAATLVGLLVALVPTAYFNWYITATPWSPAMCYFSASVDTTSARLSNVGNDRSVYLAKGLPAFDSMVVSLVTIICGVVLRCSKIFGHASGAIRSCVRQPLSNFMQRFILWTMWRSRQWPNATAIRSKRHQACFYLVTRPAIAGFFTLRFFADLLGSMLFELYWVIASLWWGSLRLWAAQSKTHLELLKMWLDLQNLRKHGVSTISAALSQVRDEEQWTFGQVLAVLLLALPLLNLVETLALEVGGRRNPSVATSRASAEDTGLSMLQRQCGGLFPARLDRSCYTAVVGLGPCIVGVAGSALALTVHFGASVSNYTSPIARDSRESVFDFLW</sequence>
<keyword evidence="1" id="KW-0812">Transmembrane</keyword>
<accession>A0A8H4LRQ5</accession>
<keyword evidence="1" id="KW-0472">Membrane</keyword>
<evidence type="ECO:0000256" key="1">
    <source>
        <dbReference type="SAM" id="Phobius"/>
    </source>
</evidence>
<feature type="transmembrane region" description="Helical" evidence="1">
    <location>
        <begin position="259"/>
        <end position="278"/>
    </location>
</feature>
<feature type="transmembrane region" description="Helical" evidence="1">
    <location>
        <begin position="159"/>
        <end position="182"/>
    </location>
</feature>
<proteinExistence type="predicted"/>
<dbReference type="PANTHER" id="PTHR37577">
    <property type="entry name" value="INTEGRAL MEMBRANE PROTEIN"/>
    <property type="match status" value="1"/>
</dbReference>
<organism evidence="2 3">
    <name type="scientific">Ophiocordyceps sinensis</name>
    <dbReference type="NCBI Taxonomy" id="72228"/>
    <lineage>
        <taxon>Eukaryota</taxon>
        <taxon>Fungi</taxon>
        <taxon>Dikarya</taxon>
        <taxon>Ascomycota</taxon>
        <taxon>Pezizomycotina</taxon>
        <taxon>Sordariomycetes</taxon>
        <taxon>Hypocreomycetidae</taxon>
        <taxon>Hypocreales</taxon>
        <taxon>Ophiocordycipitaceae</taxon>
        <taxon>Ophiocordyceps</taxon>
    </lineage>
</organism>
<evidence type="ECO:0000313" key="2">
    <source>
        <dbReference type="EMBL" id="KAF4504409.1"/>
    </source>
</evidence>
<keyword evidence="3" id="KW-1185">Reference proteome</keyword>
<dbReference type="InterPro" id="IPR053018">
    <property type="entry name" value="Elsinochrome_Biosynth-Asso"/>
</dbReference>